<organism evidence="7 8">
    <name type="scientific">Polarella glacialis</name>
    <name type="common">Dinoflagellate</name>
    <dbReference type="NCBI Taxonomy" id="89957"/>
    <lineage>
        <taxon>Eukaryota</taxon>
        <taxon>Sar</taxon>
        <taxon>Alveolata</taxon>
        <taxon>Dinophyceae</taxon>
        <taxon>Suessiales</taxon>
        <taxon>Suessiaceae</taxon>
        <taxon>Polarella</taxon>
    </lineage>
</organism>
<evidence type="ECO:0008006" key="9">
    <source>
        <dbReference type="Google" id="ProtNLM"/>
    </source>
</evidence>
<feature type="transmembrane region" description="Helical" evidence="6">
    <location>
        <begin position="170"/>
        <end position="187"/>
    </location>
</feature>
<evidence type="ECO:0000313" key="7">
    <source>
        <dbReference type="EMBL" id="CAE8698392.1"/>
    </source>
</evidence>
<keyword evidence="5 6" id="KW-0472">Membrane</keyword>
<accession>A0A813KC38</accession>
<evidence type="ECO:0000256" key="1">
    <source>
        <dbReference type="ARBA" id="ARBA00004141"/>
    </source>
</evidence>
<comment type="subcellular location">
    <subcellularLocation>
        <location evidence="1">Membrane</location>
        <topology evidence="1">Multi-pass membrane protein</topology>
    </subcellularLocation>
</comment>
<keyword evidence="4 6" id="KW-1133">Transmembrane helix</keyword>
<dbReference type="InterPro" id="IPR007248">
    <property type="entry name" value="Mpv17_PMP22"/>
</dbReference>
<evidence type="ECO:0000256" key="4">
    <source>
        <dbReference type="ARBA" id="ARBA00022989"/>
    </source>
</evidence>
<dbReference type="GO" id="GO:0016020">
    <property type="term" value="C:membrane"/>
    <property type="evidence" value="ECO:0007669"/>
    <property type="project" value="UniProtKB-SubCell"/>
</dbReference>
<feature type="transmembrane region" description="Helical" evidence="6">
    <location>
        <begin position="145"/>
        <end position="164"/>
    </location>
</feature>
<name>A0A813KC38_POLGL</name>
<keyword evidence="3 6" id="KW-0812">Transmembrane</keyword>
<evidence type="ECO:0000256" key="2">
    <source>
        <dbReference type="ARBA" id="ARBA00006824"/>
    </source>
</evidence>
<reference evidence="7" key="1">
    <citation type="submission" date="2021-02" db="EMBL/GenBank/DDBJ databases">
        <authorList>
            <person name="Dougan E. K."/>
            <person name="Rhodes N."/>
            <person name="Thang M."/>
            <person name="Chan C."/>
        </authorList>
    </citation>
    <scope>NUCLEOTIDE SEQUENCE</scope>
</reference>
<dbReference type="PANTHER" id="PTHR11266">
    <property type="entry name" value="PEROXISOMAL MEMBRANE PROTEIN 2, PXMP2 MPV17"/>
    <property type="match status" value="1"/>
</dbReference>
<dbReference type="EMBL" id="CAJNNW010028947">
    <property type="protein sequence ID" value="CAE8698392.1"/>
    <property type="molecule type" value="Genomic_DNA"/>
</dbReference>
<evidence type="ECO:0000256" key="5">
    <source>
        <dbReference type="ARBA" id="ARBA00023136"/>
    </source>
</evidence>
<evidence type="ECO:0000256" key="6">
    <source>
        <dbReference type="RuleBase" id="RU363053"/>
    </source>
</evidence>
<dbReference type="Proteomes" id="UP000626109">
    <property type="component" value="Unassembled WGS sequence"/>
</dbReference>
<evidence type="ECO:0000256" key="3">
    <source>
        <dbReference type="ARBA" id="ARBA00022692"/>
    </source>
</evidence>
<protein>
    <recommendedName>
        <fullName evidence="9">Mpv17-like protein</fullName>
    </recommendedName>
</protein>
<comment type="caution">
    <text evidence="7">The sequence shown here is derived from an EMBL/GenBank/DDBJ whole genome shotgun (WGS) entry which is preliminary data.</text>
</comment>
<proteinExistence type="inferred from homology"/>
<dbReference type="Pfam" id="PF04117">
    <property type="entry name" value="Mpv17_PMP22"/>
    <property type="match status" value="1"/>
</dbReference>
<comment type="similarity">
    <text evidence="2 6">Belongs to the peroxisomal membrane protein PXMP2/4 family.</text>
</comment>
<sequence>MWRSFSRYSRWVKEKPWVAIPVSTALTAGTGDVLCQLMECSSLAMKPRLADDETHKKFDVARVQRMMAYYFFYGGPLNALWYSKILPALVPMAVPTVGLVVAKVAVDETIFSGWCIASYLYGITYIKGTDHEGCLEMLQHNFMRVYLMDISFWPWIQFASFWWVPPHLQFAVVSVGGVFWSWYLSFVQENGVTNGRKFVKDEREPATGVAAVSIREDELDSGDSEHCPAPL</sequence>
<evidence type="ECO:0000313" key="8">
    <source>
        <dbReference type="Proteomes" id="UP000626109"/>
    </source>
</evidence>
<gene>
    <name evidence="7" type="ORF">PGLA2088_LOCUS30714</name>
</gene>
<dbReference type="GO" id="GO:0005737">
    <property type="term" value="C:cytoplasm"/>
    <property type="evidence" value="ECO:0007669"/>
    <property type="project" value="TreeGrafter"/>
</dbReference>
<dbReference type="AlphaFoldDB" id="A0A813KC38"/>